<accession>A0A1F6VQF3</accession>
<dbReference type="Proteomes" id="UP000179686">
    <property type="component" value="Unassembled WGS sequence"/>
</dbReference>
<gene>
    <name evidence="1" type="ORF">A3J61_02255</name>
</gene>
<dbReference type="PANTHER" id="PTHR32432:SF3">
    <property type="entry name" value="ETHANOLAMINE UTILIZATION PROTEIN EUTJ"/>
    <property type="match status" value="1"/>
</dbReference>
<dbReference type="Pfam" id="PF11104">
    <property type="entry name" value="PilM_2"/>
    <property type="match status" value="1"/>
</dbReference>
<dbReference type="STRING" id="1801752.A3J61_02255"/>
<evidence type="ECO:0000313" key="2">
    <source>
        <dbReference type="Proteomes" id="UP000179686"/>
    </source>
</evidence>
<dbReference type="EMBL" id="MFUC01000022">
    <property type="protein sequence ID" value="OGI71802.1"/>
    <property type="molecule type" value="Genomic_DNA"/>
</dbReference>
<dbReference type="PIRSF" id="PIRSF019169">
    <property type="entry name" value="PilM"/>
    <property type="match status" value="1"/>
</dbReference>
<dbReference type="Gene3D" id="3.30.420.40">
    <property type="match status" value="2"/>
</dbReference>
<dbReference type="InterPro" id="IPR005883">
    <property type="entry name" value="PilM"/>
</dbReference>
<dbReference type="PANTHER" id="PTHR32432">
    <property type="entry name" value="CELL DIVISION PROTEIN FTSA-RELATED"/>
    <property type="match status" value="1"/>
</dbReference>
<dbReference type="CDD" id="cd24049">
    <property type="entry name" value="ASKHA_NBD_PilM"/>
    <property type="match status" value="1"/>
</dbReference>
<name>A0A1F6VQF3_9BACT</name>
<dbReference type="SUPFAM" id="SSF53067">
    <property type="entry name" value="Actin-like ATPase domain"/>
    <property type="match status" value="1"/>
</dbReference>
<sequence>MTKIIDWAKSLFNNENNDTIVGIDIGSSAIKIVQLKKSGSLAVLETYGTLSLGQFSGHEAGLVTNLENDQITKALISLLTEAKVTSKNVGITVQALNALLFTLSLPDVVTGNELEEAVKSEARSHVPVNISDVSLDWIVIPKRDFEEVADGKKEVLVVAVISESVKKIQAIMSNAELDMKFLEVEFFSLVRSLMTHELSPTMIIDFGAQKTKVAIVEAGTVKQVHIINRGGYDITNGIALSRSIPFGRAEELKVTYGLEPVNEHAYLKDLILLSTDYIISECQSVVLAYEKKYNRTVHEIILSGGGSRLKGLYALATEAFQADVIYANPFAKTKSPEFLEEALKTIGPEYAQAVGVALRGITT</sequence>
<dbReference type="AlphaFoldDB" id="A0A1F6VQF3"/>
<dbReference type="InterPro" id="IPR043129">
    <property type="entry name" value="ATPase_NBD"/>
</dbReference>
<organism evidence="1 2">
    <name type="scientific">Candidatus Nomurabacteria bacterium RIFCSPHIGHO2_02_FULL_38_15</name>
    <dbReference type="NCBI Taxonomy" id="1801752"/>
    <lineage>
        <taxon>Bacteria</taxon>
        <taxon>Candidatus Nomuraibacteriota</taxon>
    </lineage>
</organism>
<dbReference type="InterPro" id="IPR050696">
    <property type="entry name" value="FtsA/MreB"/>
</dbReference>
<dbReference type="NCBIfam" id="TIGR01175">
    <property type="entry name" value="pilM"/>
    <property type="match status" value="1"/>
</dbReference>
<proteinExistence type="predicted"/>
<evidence type="ECO:0008006" key="3">
    <source>
        <dbReference type="Google" id="ProtNLM"/>
    </source>
</evidence>
<dbReference type="Gene3D" id="3.30.1490.300">
    <property type="match status" value="1"/>
</dbReference>
<evidence type="ECO:0000313" key="1">
    <source>
        <dbReference type="EMBL" id="OGI71802.1"/>
    </source>
</evidence>
<protein>
    <recommendedName>
        <fullName evidence="3">SHS2 domain-containing protein</fullName>
    </recommendedName>
</protein>
<comment type="caution">
    <text evidence="1">The sequence shown here is derived from an EMBL/GenBank/DDBJ whole genome shotgun (WGS) entry which is preliminary data.</text>
</comment>
<reference evidence="1 2" key="1">
    <citation type="journal article" date="2016" name="Nat. Commun.">
        <title>Thousands of microbial genomes shed light on interconnected biogeochemical processes in an aquifer system.</title>
        <authorList>
            <person name="Anantharaman K."/>
            <person name="Brown C.T."/>
            <person name="Hug L.A."/>
            <person name="Sharon I."/>
            <person name="Castelle C.J."/>
            <person name="Probst A.J."/>
            <person name="Thomas B.C."/>
            <person name="Singh A."/>
            <person name="Wilkins M.J."/>
            <person name="Karaoz U."/>
            <person name="Brodie E.L."/>
            <person name="Williams K.H."/>
            <person name="Hubbard S.S."/>
            <person name="Banfield J.F."/>
        </authorList>
    </citation>
    <scope>NUCLEOTIDE SEQUENCE [LARGE SCALE GENOMIC DNA]</scope>
</reference>